<evidence type="ECO:0000313" key="2">
    <source>
        <dbReference type="Proteomes" id="UP000824540"/>
    </source>
</evidence>
<keyword evidence="2" id="KW-1185">Reference proteome</keyword>
<evidence type="ECO:0000313" key="1">
    <source>
        <dbReference type="EMBL" id="KAG9345141.1"/>
    </source>
</evidence>
<name>A0A8T2P1A8_9TELE</name>
<dbReference type="Proteomes" id="UP000824540">
    <property type="component" value="Unassembled WGS sequence"/>
</dbReference>
<organism evidence="1 2">
    <name type="scientific">Albula glossodonta</name>
    <name type="common">roundjaw bonefish</name>
    <dbReference type="NCBI Taxonomy" id="121402"/>
    <lineage>
        <taxon>Eukaryota</taxon>
        <taxon>Metazoa</taxon>
        <taxon>Chordata</taxon>
        <taxon>Craniata</taxon>
        <taxon>Vertebrata</taxon>
        <taxon>Euteleostomi</taxon>
        <taxon>Actinopterygii</taxon>
        <taxon>Neopterygii</taxon>
        <taxon>Teleostei</taxon>
        <taxon>Albuliformes</taxon>
        <taxon>Albulidae</taxon>
        <taxon>Albula</taxon>
    </lineage>
</organism>
<dbReference type="EMBL" id="JAFBMS010000018">
    <property type="protein sequence ID" value="KAG9345141.1"/>
    <property type="molecule type" value="Genomic_DNA"/>
</dbReference>
<sequence length="101" mass="11295">MGVAQHIRHWATNASIFPGGVREERWREGEGPGAIGSRGRRYFAMTQTVTDEQTVRRIRRSLIARVVRENSGCCSQMEAVAVTKLFITFVYPTLLAPGRSS</sequence>
<protein>
    <submittedName>
        <fullName evidence="1">Uncharacterized protein</fullName>
    </submittedName>
</protein>
<gene>
    <name evidence="1" type="ORF">JZ751_009684</name>
</gene>
<dbReference type="AlphaFoldDB" id="A0A8T2P1A8"/>
<proteinExistence type="predicted"/>
<reference evidence="1" key="1">
    <citation type="thesis" date="2021" institute="BYU ScholarsArchive" country="Provo, UT, USA">
        <title>Applications of and Algorithms for Genome Assembly and Genomic Analyses with an Emphasis on Marine Teleosts.</title>
        <authorList>
            <person name="Pickett B.D."/>
        </authorList>
    </citation>
    <scope>NUCLEOTIDE SEQUENCE</scope>
    <source>
        <strain evidence="1">HI-2016</strain>
    </source>
</reference>
<accession>A0A8T2P1A8</accession>
<comment type="caution">
    <text evidence="1">The sequence shown here is derived from an EMBL/GenBank/DDBJ whole genome shotgun (WGS) entry which is preliminary data.</text>
</comment>